<dbReference type="EMBL" id="JANSHE010006963">
    <property type="protein sequence ID" value="KAJ2965564.1"/>
    <property type="molecule type" value="Genomic_DNA"/>
</dbReference>
<accession>A0ACC1MFE6</accession>
<name>A0ACC1MFE6_9APHY</name>
<evidence type="ECO:0000313" key="2">
    <source>
        <dbReference type="Proteomes" id="UP001144978"/>
    </source>
</evidence>
<reference evidence="1" key="1">
    <citation type="submission" date="2022-08" db="EMBL/GenBank/DDBJ databases">
        <title>Genome Sequence of Pycnoporus sanguineus.</title>
        <authorList>
            <person name="Buettner E."/>
        </authorList>
    </citation>
    <scope>NUCLEOTIDE SEQUENCE</scope>
    <source>
        <strain evidence="1">CG-C14</strain>
    </source>
</reference>
<sequence>MQAEPPRRPRAMAAKRWSRGGLPTWPARCAWASRILQRTCASSAFAGTSCFWTWPWSWQAASSYRGRRWEPNDSGRRPTGNYPGPPPAEPLDPPPRRSDTALGTPRDFPDRSLRGPDRRDERGPPTRVSGTNNIPIGSRPSGYASDHSASNVARSPIDRFRPANDYGDLPPRPPVGGPEPFDRRRPVPPPDLLTPGPPRGDRGSRRPSVGHDDAIRPRGPEPMIEPPPHSLPPRPRDGANSRQSRFGPNAPPPNAPPDDQPRIWQTRDEAQSTRPQDRASDVRSMREYVCLDISQISRAEFFITVIMVTCLLHATRTDGMLLRRTLRAAVGPRVIPIDRGARRFQTPALDLQRCLSATDLRRRRQSMKAVASMDPWSNIR</sequence>
<organism evidence="1 2">
    <name type="scientific">Trametes sanguinea</name>
    <dbReference type="NCBI Taxonomy" id="158606"/>
    <lineage>
        <taxon>Eukaryota</taxon>
        <taxon>Fungi</taxon>
        <taxon>Dikarya</taxon>
        <taxon>Basidiomycota</taxon>
        <taxon>Agaricomycotina</taxon>
        <taxon>Agaricomycetes</taxon>
        <taxon>Polyporales</taxon>
        <taxon>Polyporaceae</taxon>
        <taxon>Trametes</taxon>
    </lineage>
</organism>
<evidence type="ECO:0000313" key="1">
    <source>
        <dbReference type="EMBL" id="KAJ2965564.1"/>
    </source>
</evidence>
<dbReference type="Proteomes" id="UP001144978">
    <property type="component" value="Unassembled WGS sequence"/>
</dbReference>
<protein>
    <submittedName>
        <fullName evidence="1">Uncharacterized protein</fullName>
    </submittedName>
</protein>
<comment type="caution">
    <text evidence="1">The sequence shown here is derived from an EMBL/GenBank/DDBJ whole genome shotgun (WGS) entry which is preliminary data.</text>
</comment>
<keyword evidence="2" id="KW-1185">Reference proteome</keyword>
<gene>
    <name evidence="1" type="ORF">NUW54_g14077</name>
</gene>
<proteinExistence type="predicted"/>